<dbReference type="Proteomes" id="UP000008761">
    <property type="component" value="Unassembled WGS sequence"/>
</dbReference>
<reference evidence="1 2" key="1">
    <citation type="submission" date="2012-03" db="EMBL/GenBank/DDBJ databases">
        <title>The Genome Sequence of Bartonella alsatica IBS 382.</title>
        <authorList>
            <consortium name="The Broad Institute Genome Sequencing Platform"/>
            <consortium name="The Broad Institute Genome Sequencing Center for Infectious Disease"/>
            <person name="Feldgarden M."/>
            <person name="Kirby J."/>
            <person name="Kosoy M."/>
            <person name="Birtles R."/>
            <person name="Probert W.S."/>
            <person name="Chiaraviglio L."/>
            <person name="Young S.K."/>
            <person name="Zeng Q."/>
            <person name="Gargeya S."/>
            <person name="Fitzgerald M."/>
            <person name="Haas B."/>
            <person name="Abouelleil A."/>
            <person name="Alvarado L."/>
            <person name="Arachchi H.M."/>
            <person name="Berlin A."/>
            <person name="Chapman S.B."/>
            <person name="Gearin G."/>
            <person name="Goldberg J."/>
            <person name="Griggs A."/>
            <person name="Gujja S."/>
            <person name="Hansen M."/>
            <person name="Heiman D."/>
            <person name="Howarth C."/>
            <person name="Larimer J."/>
            <person name="Lui A."/>
            <person name="MacDonald P.J.P."/>
            <person name="McCowen C."/>
            <person name="Montmayeur A."/>
            <person name="Murphy C."/>
            <person name="Neiman D."/>
            <person name="Pearson M."/>
            <person name="Priest M."/>
            <person name="Roberts A."/>
            <person name="Saif S."/>
            <person name="Shea T."/>
            <person name="Sisk P."/>
            <person name="Stolte C."/>
            <person name="Sykes S."/>
            <person name="Wortman J."/>
            <person name="Nusbaum C."/>
            <person name="Birren B."/>
        </authorList>
    </citation>
    <scope>NUCLEOTIDE SEQUENCE [LARGE SCALE GENOMIC DNA]</scope>
    <source>
        <strain evidence="1 2">IBS 382</strain>
    </source>
</reference>
<dbReference type="SUPFAM" id="SSF102400">
    <property type="entry name" value="DNA polymerase III chi subunit"/>
    <property type="match status" value="1"/>
</dbReference>
<protein>
    <recommendedName>
        <fullName evidence="3">DNA polymerase III subunit chi</fullName>
    </recommendedName>
</protein>
<dbReference type="PATRIC" id="fig|1094551.3.peg.735"/>
<organism evidence="1 2">
    <name type="scientific">Bartonella alsatica IBS 382</name>
    <dbReference type="NCBI Taxonomy" id="1094551"/>
    <lineage>
        <taxon>Bacteria</taxon>
        <taxon>Pseudomonadati</taxon>
        <taxon>Pseudomonadota</taxon>
        <taxon>Alphaproteobacteria</taxon>
        <taxon>Hyphomicrobiales</taxon>
        <taxon>Bartonellaceae</taxon>
        <taxon>Bartonella</taxon>
    </lineage>
</organism>
<dbReference type="HOGENOM" id="CLU_131584_4_0_5"/>
<dbReference type="GO" id="GO:0032298">
    <property type="term" value="P:positive regulation of DNA-templated DNA replication initiation"/>
    <property type="evidence" value="ECO:0007669"/>
    <property type="project" value="TreeGrafter"/>
</dbReference>
<name>J1IUB2_9HYPH</name>
<dbReference type="NCBIfam" id="NF004347">
    <property type="entry name" value="PRK05728.1-4"/>
    <property type="match status" value="1"/>
</dbReference>
<dbReference type="GO" id="GO:0003887">
    <property type="term" value="F:DNA-directed DNA polymerase activity"/>
    <property type="evidence" value="ECO:0007669"/>
    <property type="project" value="InterPro"/>
</dbReference>
<dbReference type="PANTHER" id="PTHR38767">
    <property type="entry name" value="DNA POLYMERASE III SUBUNIT CHI"/>
    <property type="match status" value="1"/>
</dbReference>
<dbReference type="Pfam" id="PF04364">
    <property type="entry name" value="DNA_pol3_chi"/>
    <property type="match status" value="1"/>
</dbReference>
<dbReference type="InterPro" id="IPR036768">
    <property type="entry name" value="PolIII_chi_sf"/>
</dbReference>
<dbReference type="AlphaFoldDB" id="J1IUB2"/>
<dbReference type="eggNOG" id="COG2927">
    <property type="taxonomic scope" value="Bacteria"/>
</dbReference>
<evidence type="ECO:0000313" key="2">
    <source>
        <dbReference type="Proteomes" id="UP000008761"/>
    </source>
</evidence>
<dbReference type="InterPro" id="IPR007459">
    <property type="entry name" value="DNA_pol3_chi"/>
</dbReference>
<dbReference type="STRING" id="1094551.MEC_00658"/>
<accession>J1IUB2</accession>
<sequence length="153" mass="17822">MKAKNVDILFYHLTQSTLGDILPTLVERALARFGKVTIQCVSKEQCDAMDMRLWVYADEAFIGHGTESDKYPNLQPVFLTTGQENPNDSKIRFLIEGAICSDVDAYQRLVVIFDGRNDEQLNLVRAQWKKYKTENHNLTYWQQTEDRCWEKQV</sequence>
<dbReference type="GO" id="GO:0003677">
    <property type="term" value="F:DNA binding"/>
    <property type="evidence" value="ECO:0007669"/>
    <property type="project" value="InterPro"/>
</dbReference>
<dbReference type="GO" id="GO:0006260">
    <property type="term" value="P:DNA replication"/>
    <property type="evidence" value="ECO:0007669"/>
    <property type="project" value="InterPro"/>
</dbReference>
<evidence type="ECO:0008006" key="3">
    <source>
        <dbReference type="Google" id="ProtNLM"/>
    </source>
</evidence>
<dbReference type="EMBL" id="AIME01000004">
    <property type="protein sequence ID" value="EJF75182.1"/>
    <property type="molecule type" value="Genomic_DNA"/>
</dbReference>
<comment type="caution">
    <text evidence="1">The sequence shown here is derived from an EMBL/GenBank/DDBJ whole genome shotgun (WGS) entry which is preliminary data.</text>
</comment>
<gene>
    <name evidence="1" type="ORF">MEC_00658</name>
</gene>
<proteinExistence type="predicted"/>
<dbReference type="PANTHER" id="PTHR38767:SF1">
    <property type="entry name" value="DNA POLYMERASE III SUBUNIT CHI"/>
    <property type="match status" value="1"/>
</dbReference>
<evidence type="ECO:0000313" key="1">
    <source>
        <dbReference type="EMBL" id="EJF75182.1"/>
    </source>
</evidence>
<dbReference type="Gene3D" id="3.40.50.10110">
    <property type="entry name" value="DNA polymerase III subunit chi"/>
    <property type="match status" value="1"/>
</dbReference>